<dbReference type="InterPro" id="IPR003599">
    <property type="entry name" value="Ig_sub"/>
</dbReference>
<reference evidence="4" key="1">
    <citation type="submission" date="2019-08" db="EMBL/GenBank/DDBJ databases">
        <title>The improved chromosome-level genome for the pearl oyster Pinctada fucata martensii using PacBio sequencing and Hi-C.</title>
        <authorList>
            <person name="Zheng Z."/>
        </authorList>
    </citation>
    <scope>NUCLEOTIDE SEQUENCE</scope>
    <source>
        <strain evidence="4">ZZ-2019</strain>
        <tissue evidence="4">Adductor muscle</tissue>
    </source>
</reference>
<evidence type="ECO:0000256" key="1">
    <source>
        <dbReference type="SAM" id="Phobius"/>
    </source>
</evidence>
<evidence type="ECO:0000313" key="5">
    <source>
        <dbReference type="Proteomes" id="UP001186944"/>
    </source>
</evidence>
<evidence type="ECO:0000256" key="2">
    <source>
        <dbReference type="SAM" id="SignalP"/>
    </source>
</evidence>
<keyword evidence="1" id="KW-1133">Transmembrane helix</keyword>
<dbReference type="Proteomes" id="UP001186944">
    <property type="component" value="Unassembled WGS sequence"/>
</dbReference>
<dbReference type="SUPFAM" id="SSF48726">
    <property type="entry name" value="Immunoglobulin"/>
    <property type="match status" value="1"/>
</dbReference>
<sequence length="168" mass="18906">MMARKSLLRDSIVYSLVLLSVLLGPVLCQEEEVETLKVDPPAAAQQVGEEVEFTCTNSNTTNTEPLVWLYHNGTEISTLNLTRFTESDGVLKIMDIQDSDAGVYNCTTVSRALHVEVELKIYMMPSYLTEGLILMAINIGLILIFMVCALYRCIQTRRDKKKRKGVRT</sequence>
<comment type="caution">
    <text evidence="4">The sequence shown here is derived from an EMBL/GenBank/DDBJ whole genome shotgun (WGS) entry which is preliminary data.</text>
</comment>
<dbReference type="PROSITE" id="PS50835">
    <property type="entry name" value="IG_LIKE"/>
    <property type="match status" value="1"/>
</dbReference>
<organism evidence="4 5">
    <name type="scientific">Pinctada imbricata</name>
    <name type="common">Atlantic pearl-oyster</name>
    <name type="synonym">Pinctada martensii</name>
    <dbReference type="NCBI Taxonomy" id="66713"/>
    <lineage>
        <taxon>Eukaryota</taxon>
        <taxon>Metazoa</taxon>
        <taxon>Spiralia</taxon>
        <taxon>Lophotrochozoa</taxon>
        <taxon>Mollusca</taxon>
        <taxon>Bivalvia</taxon>
        <taxon>Autobranchia</taxon>
        <taxon>Pteriomorphia</taxon>
        <taxon>Pterioida</taxon>
        <taxon>Pterioidea</taxon>
        <taxon>Pteriidae</taxon>
        <taxon>Pinctada</taxon>
    </lineage>
</organism>
<feature type="transmembrane region" description="Helical" evidence="1">
    <location>
        <begin position="132"/>
        <end position="154"/>
    </location>
</feature>
<proteinExistence type="predicted"/>
<dbReference type="EMBL" id="VSWD01000008">
    <property type="protein sequence ID" value="KAK3094936.1"/>
    <property type="molecule type" value="Genomic_DNA"/>
</dbReference>
<protein>
    <recommendedName>
        <fullName evidence="3">Ig-like domain-containing protein</fullName>
    </recommendedName>
</protein>
<keyword evidence="2" id="KW-0732">Signal</keyword>
<dbReference type="AlphaFoldDB" id="A0AA89BUB9"/>
<dbReference type="SMART" id="SM00409">
    <property type="entry name" value="IG"/>
    <property type="match status" value="1"/>
</dbReference>
<keyword evidence="1" id="KW-0472">Membrane</keyword>
<feature type="chain" id="PRO_5041655544" description="Ig-like domain-containing protein" evidence="2">
    <location>
        <begin position="29"/>
        <end position="168"/>
    </location>
</feature>
<dbReference type="InterPro" id="IPR013783">
    <property type="entry name" value="Ig-like_fold"/>
</dbReference>
<dbReference type="InterPro" id="IPR036179">
    <property type="entry name" value="Ig-like_dom_sf"/>
</dbReference>
<keyword evidence="5" id="KW-1185">Reference proteome</keyword>
<name>A0AA89BUB9_PINIB</name>
<dbReference type="InterPro" id="IPR003598">
    <property type="entry name" value="Ig_sub2"/>
</dbReference>
<accession>A0AA89BUB9</accession>
<dbReference type="Gene3D" id="2.60.40.10">
    <property type="entry name" value="Immunoglobulins"/>
    <property type="match status" value="1"/>
</dbReference>
<dbReference type="InterPro" id="IPR007110">
    <property type="entry name" value="Ig-like_dom"/>
</dbReference>
<feature type="signal peptide" evidence="2">
    <location>
        <begin position="1"/>
        <end position="28"/>
    </location>
</feature>
<dbReference type="SMART" id="SM00408">
    <property type="entry name" value="IGc2"/>
    <property type="match status" value="1"/>
</dbReference>
<feature type="domain" description="Ig-like" evidence="3">
    <location>
        <begin position="25"/>
        <end position="118"/>
    </location>
</feature>
<keyword evidence="1" id="KW-0812">Transmembrane</keyword>
<evidence type="ECO:0000259" key="3">
    <source>
        <dbReference type="PROSITE" id="PS50835"/>
    </source>
</evidence>
<dbReference type="Pfam" id="PF13927">
    <property type="entry name" value="Ig_3"/>
    <property type="match status" value="1"/>
</dbReference>
<gene>
    <name evidence="4" type="ORF">FSP39_008074</name>
</gene>
<evidence type="ECO:0000313" key="4">
    <source>
        <dbReference type="EMBL" id="KAK3094936.1"/>
    </source>
</evidence>